<gene>
    <name evidence="2" type="ORF">KI387_022449</name>
</gene>
<dbReference type="Proteomes" id="UP000824469">
    <property type="component" value="Unassembled WGS sequence"/>
</dbReference>
<protein>
    <submittedName>
        <fullName evidence="2">Uncharacterized protein</fullName>
    </submittedName>
</protein>
<evidence type="ECO:0000256" key="1">
    <source>
        <dbReference type="SAM" id="MobiDB-lite"/>
    </source>
</evidence>
<sequence length="64" mass="6423">MCEGRDSGVSADIGTERTFEIGADGTGKREVHGSGVSAESGTKGPFELRTFGTKSSGVRGSAGS</sequence>
<keyword evidence="3" id="KW-1185">Reference proteome</keyword>
<name>A0AA38LAR7_TAXCH</name>
<proteinExistence type="predicted"/>
<organism evidence="2 3">
    <name type="scientific">Taxus chinensis</name>
    <name type="common">Chinese yew</name>
    <name type="synonym">Taxus wallichiana var. chinensis</name>
    <dbReference type="NCBI Taxonomy" id="29808"/>
    <lineage>
        <taxon>Eukaryota</taxon>
        <taxon>Viridiplantae</taxon>
        <taxon>Streptophyta</taxon>
        <taxon>Embryophyta</taxon>
        <taxon>Tracheophyta</taxon>
        <taxon>Spermatophyta</taxon>
        <taxon>Pinopsida</taxon>
        <taxon>Pinidae</taxon>
        <taxon>Conifers II</taxon>
        <taxon>Cupressales</taxon>
        <taxon>Taxaceae</taxon>
        <taxon>Taxus</taxon>
    </lineage>
</organism>
<feature type="region of interest" description="Disordered" evidence="1">
    <location>
        <begin position="1"/>
        <end position="64"/>
    </location>
</feature>
<feature type="non-terminal residue" evidence="2">
    <location>
        <position position="64"/>
    </location>
</feature>
<evidence type="ECO:0000313" key="2">
    <source>
        <dbReference type="EMBL" id="KAH9313822.1"/>
    </source>
</evidence>
<dbReference type="AlphaFoldDB" id="A0AA38LAR7"/>
<evidence type="ECO:0000313" key="3">
    <source>
        <dbReference type="Proteomes" id="UP000824469"/>
    </source>
</evidence>
<accession>A0AA38LAR7</accession>
<feature type="compositionally biased region" description="Polar residues" evidence="1">
    <location>
        <begin position="52"/>
        <end position="64"/>
    </location>
</feature>
<dbReference type="EMBL" id="JAHRHJ020000005">
    <property type="protein sequence ID" value="KAH9313822.1"/>
    <property type="molecule type" value="Genomic_DNA"/>
</dbReference>
<reference evidence="2 3" key="1">
    <citation type="journal article" date="2021" name="Nat. Plants">
        <title>The Taxus genome provides insights into paclitaxel biosynthesis.</title>
        <authorList>
            <person name="Xiong X."/>
            <person name="Gou J."/>
            <person name="Liao Q."/>
            <person name="Li Y."/>
            <person name="Zhou Q."/>
            <person name="Bi G."/>
            <person name="Li C."/>
            <person name="Du R."/>
            <person name="Wang X."/>
            <person name="Sun T."/>
            <person name="Guo L."/>
            <person name="Liang H."/>
            <person name="Lu P."/>
            <person name="Wu Y."/>
            <person name="Zhang Z."/>
            <person name="Ro D.K."/>
            <person name="Shang Y."/>
            <person name="Huang S."/>
            <person name="Yan J."/>
        </authorList>
    </citation>
    <scope>NUCLEOTIDE SEQUENCE [LARGE SCALE GENOMIC DNA]</scope>
    <source>
        <strain evidence="2">Ta-2019</strain>
    </source>
</reference>
<comment type="caution">
    <text evidence="2">The sequence shown here is derived from an EMBL/GenBank/DDBJ whole genome shotgun (WGS) entry which is preliminary data.</text>
</comment>